<evidence type="ECO:0000256" key="1">
    <source>
        <dbReference type="SAM" id="MobiDB-lite"/>
    </source>
</evidence>
<protein>
    <submittedName>
        <fullName evidence="2">Uncharacterized protein</fullName>
    </submittedName>
</protein>
<dbReference type="EMBL" id="DS028093">
    <property type="protein sequence ID" value="KMP00443.1"/>
    <property type="molecule type" value="Genomic_DNA"/>
</dbReference>
<name>A0A0J6Y1E7_COCIT</name>
<reference evidence="3" key="1">
    <citation type="journal article" date="2010" name="Genome Res.">
        <title>Population genomic sequencing of Coccidioides fungi reveals recent hybridization and transposon control.</title>
        <authorList>
            <person name="Neafsey D.E."/>
            <person name="Barker B.M."/>
            <person name="Sharpton T.J."/>
            <person name="Stajich J.E."/>
            <person name="Park D.J."/>
            <person name="Whiston E."/>
            <person name="Hung C.-Y."/>
            <person name="McMahan C."/>
            <person name="White J."/>
            <person name="Sykes S."/>
            <person name="Heiman D."/>
            <person name="Young S."/>
            <person name="Zeng Q."/>
            <person name="Abouelleil A."/>
            <person name="Aftuck L."/>
            <person name="Bessette D."/>
            <person name="Brown A."/>
            <person name="FitzGerald M."/>
            <person name="Lui A."/>
            <person name="Macdonald J.P."/>
            <person name="Priest M."/>
            <person name="Orbach M.J."/>
            <person name="Galgiani J.N."/>
            <person name="Kirkland T.N."/>
            <person name="Cole G.T."/>
            <person name="Birren B.W."/>
            <person name="Henn M.R."/>
            <person name="Taylor J.W."/>
            <person name="Rounsley S.D."/>
        </authorList>
    </citation>
    <scope>NUCLEOTIDE SEQUENCE [LARGE SCALE GENOMIC DNA]</scope>
    <source>
        <strain evidence="3">RMSCC 2394</strain>
    </source>
</reference>
<evidence type="ECO:0000313" key="3">
    <source>
        <dbReference type="Proteomes" id="UP000054565"/>
    </source>
</evidence>
<proteinExistence type="predicted"/>
<accession>A0A0J6Y1E7</accession>
<evidence type="ECO:0000313" key="2">
    <source>
        <dbReference type="EMBL" id="KMP00443.1"/>
    </source>
</evidence>
<feature type="region of interest" description="Disordered" evidence="1">
    <location>
        <begin position="108"/>
        <end position="130"/>
    </location>
</feature>
<sequence>MNHPVPVVQLSPDRITGPGRLGPLISPGLRASPWEAEAGVERLGLPRNLLNHAPGRAKRHARHHLTHPTSFIPNAVMGGLTTRPFVLALVLLQPRLLVPALDAEEVHPYSSNSPTIVKPRPMGEPRKDSQVVKLGPGYHVHLSSRWITRMTKMDRAAFLLCPVSSIPEREIWRHQDSRFG</sequence>
<gene>
    <name evidence="2" type="ORF">CIRG_00585</name>
</gene>
<dbReference type="Proteomes" id="UP000054565">
    <property type="component" value="Unassembled WGS sequence"/>
</dbReference>
<feature type="compositionally biased region" description="Basic and acidic residues" evidence="1">
    <location>
        <begin position="121"/>
        <end position="130"/>
    </location>
</feature>
<organism evidence="2 3">
    <name type="scientific">Coccidioides immitis RMSCC 2394</name>
    <dbReference type="NCBI Taxonomy" id="404692"/>
    <lineage>
        <taxon>Eukaryota</taxon>
        <taxon>Fungi</taxon>
        <taxon>Dikarya</taxon>
        <taxon>Ascomycota</taxon>
        <taxon>Pezizomycotina</taxon>
        <taxon>Eurotiomycetes</taxon>
        <taxon>Eurotiomycetidae</taxon>
        <taxon>Onygenales</taxon>
        <taxon>Onygenaceae</taxon>
        <taxon>Coccidioides</taxon>
    </lineage>
</organism>
<dbReference type="AlphaFoldDB" id="A0A0J6Y1E7"/>